<sequence length="230" mass="27140">MKNNLYAWFKEGSMTIPSFLFTHYKKIGLNEQEVMLLLQLQHFIETGNDFPAPSQLAERMTLQETECLFLIQRLIQRGYIKLEEDKGQAIGDERYSLDPLYERLIDCFLQSQKQEKAEQALNEGESLYTVFEQEFGRPLSPYECETLALWMDDDHSPSIIKAALREAVISGKLNFRYVDRILFEWKKNGIKTIDQAKNRGQQFRMHQKQEKKQATQTPIKDVPFYNWLEQ</sequence>
<dbReference type="InterPro" id="IPR053162">
    <property type="entry name" value="DnaD"/>
</dbReference>
<feature type="domain" description="DnaB/C C-terminal" evidence="2">
    <location>
        <begin position="129"/>
        <end position="198"/>
    </location>
</feature>
<dbReference type="InterPro" id="IPR006343">
    <property type="entry name" value="DnaB/C_C"/>
</dbReference>
<dbReference type="SUPFAM" id="SSF158499">
    <property type="entry name" value="DnaD domain-like"/>
    <property type="match status" value="1"/>
</dbReference>
<accession>A0A0K9GVC3</accession>
<dbReference type="Pfam" id="PF21984">
    <property type="entry name" value="DnaD_N"/>
    <property type="match status" value="1"/>
</dbReference>
<dbReference type="EMBL" id="LFZW01000001">
    <property type="protein sequence ID" value="KMY50576.1"/>
    <property type="molecule type" value="Genomic_DNA"/>
</dbReference>
<dbReference type="Proteomes" id="UP000037146">
    <property type="component" value="Unassembled WGS sequence"/>
</dbReference>
<dbReference type="PATRIC" id="fig|1679170.3.peg.3323"/>
<dbReference type="InterPro" id="IPR036390">
    <property type="entry name" value="WH_DNA-bd_sf"/>
</dbReference>
<name>A0A0K9GVC3_9BACI</name>
<evidence type="ECO:0000313" key="4">
    <source>
        <dbReference type="EMBL" id="KMY50576.1"/>
    </source>
</evidence>
<gene>
    <name evidence="4" type="ORF">AC625_14560</name>
</gene>
<comment type="similarity">
    <text evidence="1">Belongs to the DnaB/DnaD family.</text>
</comment>
<proteinExistence type="inferred from homology"/>
<dbReference type="InterPro" id="IPR034829">
    <property type="entry name" value="DnaD-like_sf"/>
</dbReference>
<evidence type="ECO:0000259" key="3">
    <source>
        <dbReference type="Pfam" id="PF21984"/>
    </source>
</evidence>
<organism evidence="4 5">
    <name type="scientific">Peribacillus loiseleuriae</name>
    <dbReference type="NCBI Taxonomy" id="1679170"/>
    <lineage>
        <taxon>Bacteria</taxon>
        <taxon>Bacillati</taxon>
        <taxon>Bacillota</taxon>
        <taxon>Bacilli</taxon>
        <taxon>Bacillales</taxon>
        <taxon>Bacillaceae</taxon>
        <taxon>Peribacillus</taxon>
    </lineage>
</organism>
<dbReference type="InterPro" id="IPR036388">
    <property type="entry name" value="WH-like_DNA-bd_sf"/>
</dbReference>
<comment type="caution">
    <text evidence="4">The sequence shown here is derived from an EMBL/GenBank/DDBJ whole genome shotgun (WGS) entry which is preliminary data.</text>
</comment>
<feature type="domain" description="DnaD N-terminal" evidence="3">
    <location>
        <begin position="16"/>
        <end position="115"/>
    </location>
</feature>
<evidence type="ECO:0000313" key="5">
    <source>
        <dbReference type="Proteomes" id="UP000037146"/>
    </source>
</evidence>
<reference evidence="5" key="1">
    <citation type="submission" date="2015-07" db="EMBL/GenBank/DDBJ databases">
        <title>Genome sequencing project for genomic taxonomy and phylogenomics of Bacillus-like bacteria.</title>
        <authorList>
            <person name="Liu B."/>
            <person name="Wang J."/>
            <person name="Zhu Y."/>
            <person name="Liu G."/>
            <person name="Chen Q."/>
            <person name="Chen Z."/>
            <person name="Lan J."/>
            <person name="Che J."/>
            <person name="Ge C."/>
            <person name="Shi H."/>
            <person name="Pan Z."/>
            <person name="Liu X."/>
        </authorList>
    </citation>
    <scope>NUCLEOTIDE SEQUENCE [LARGE SCALE GENOMIC DNA]</scope>
    <source>
        <strain evidence="5">FJAT-27997</strain>
    </source>
</reference>
<dbReference type="Pfam" id="PF07261">
    <property type="entry name" value="DnaB_2"/>
    <property type="match status" value="1"/>
</dbReference>
<dbReference type="RefSeq" id="WP_049681929.1">
    <property type="nucleotide sequence ID" value="NZ_JBIVOD010000005.1"/>
</dbReference>
<dbReference type="InterPro" id="IPR053843">
    <property type="entry name" value="DnaD_N"/>
</dbReference>
<dbReference type="Gene3D" id="1.10.10.10">
    <property type="entry name" value="Winged helix-like DNA-binding domain superfamily/Winged helix DNA-binding domain"/>
    <property type="match status" value="1"/>
</dbReference>
<dbReference type="STRING" id="1679170.AC625_14560"/>
<evidence type="ECO:0000259" key="2">
    <source>
        <dbReference type="Pfam" id="PF07261"/>
    </source>
</evidence>
<evidence type="ECO:0000256" key="1">
    <source>
        <dbReference type="ARBA" id="ARBA00093462"/>
    </source>
</evidence>
<dbReference type="AlphaFoldDB" id="A0A0K9GVC3"/>
<dbReference type="PANTHER" id="PTHR37293">
    <property type="entry name" value="PHAGE REPLICATION PROTEIN-RELATED"/>
    <property type="match status" value="1"/>
</dbReference>
<keyword evidence="5" id="KW-1185">Reference proteome</keyword>
<dbReference type="NCBIfam" id="TIGR01446">
    <property type="entry name" value="DnaD_dom"/>
    <property type="match status" value="1"/>
</dbReference>
<dbReference type="SUPFAM" id="SSF46785">
    <property type="entry name" value="Winged helix' DNA-binding domain"/>
    <property type="match status" value="1"/>
</dbReference>
<dbReference type="PANTHER" id="PTHR37293:SF6">
    <property type="entry name" value="DNA REPLICATION PROTEIN DNAD"/>
    <property type="match status" value="1"/>
</dbReference>
<protein>
    <submittedName>
        <fullName evidence="4">DNA replication protein DnaD</fullName>
    </submittedName>
</protein>
<dbReference type="OrthoDB" id="9770238at2"/>
<dbReference type="Gene3D" id="1.10.10.630">
    <property type="entry name" value="DnaD domain-like"/>
    <property type="match status" value="1"/>
</dbReference>